<keyword evidence="2" id="KW-1185">Reference proteome</keyword>
<proteinExistence type="predicted"/>
<reference evidence="1 2" key="1">
    <citation type="submission" date="2024-09" db="EMBL/GenBank/DDBJ databases">
        <title>Chromosome-scale assembly of Riccia sorocarpa.</title>
        <authorList>
            <person name="Paukszto L."/>
        </authorList>
    </citation>
    <scope>NUCLEOTIDE SEQUENCE [LARGE SCALE GENOMIC DNA]</scope>
    <source>
        <strain evidence="1">LP-2024</strain>
        <tissue evidence="1">Aerial parts of the thallus</tissue>
    </source>
</reference>
<dbReference type="PANTHER" id="PTHR33116">
    <property type="entry name" value="REVERSE TRANSCRIPTASE ZINC-BINDING DOMAIN-CONTAINING PROTEIN-RELATED-RELATED"/>
    <property type="match status" value="1"/>
</dbReference>
<dbReference type="Proteomes" id="UP001633002">
    <property type="component" value="Unassembled WGS sequence"/>
</dbReference>
<evidence type="ECO:0000313" key="2">
    <source>
        <dbReference type="Proteomes" id="UP001633002"/>
    </source>
</evidence>
<organism evidence="1 2">
    <name type="scientific">Riccia sorocarpa</name>
    <dbReference type="NCBI Taxonomy" id="122646"/>
    <lineage>
        <taxon>Eukaryota</taxon>
        <taxon>Viridiplantae</taxon>
        <taxon>Streptophyta</taxon>
        <taxon>Embryophyta</taxon>
        <taxon>Marchantiophyta</taxon>
        <taxon>Marchantiopsida</taxon>
        <taxon>Marchantiidae</taxon>
        <taxon>Marchantiales</taxon>
        <taxon>Ricciaceae</taxon>
        <taxon>Riccia</taxon>
    </lineage>
</organism>
<dbReference type="EMBL" id="JBJQOH010000001">
    <property type="protein sequence ID" value="KAL3702468.1"/>
    <property type="molecule type" value="Genomic_DNA"/>
</dbReference>
<comment type="caution">
    <text evidence="1">The sequence shown here is derived from an EMBL/GenBank/DDBJ whole genome shotgun (WGS) entry which is preliminary data.</text>
</comment>
<evidence type="ECO:0000313" key="1">
    <source>
        <dbReference type="EMBL" id="KAL3702468.1"/>
    </source>
</evidence>
<protein>
    <submittedName>
        <fullName evidence="1">Uncharacterized protein</fullName>
    </submittedName>
</protein>
<accession>A0ABD3IFL4</accession>
<sequence>MKEIWDNHAGDPSLDPVQKYMAAWRESRISSLKLDSGHMISSQNEITREVHKFFSTIYAMPTEDGDILREREKMTKVLKPVISPPEQATADGKIKSVEVGDGIKQDVSALADDTAVFLAIHKPSFHFFMELLRQFQSAAGARVNYKRSKILIVGRYTRPPDWLLQLLFHVLDKDQPTRYLGVILASALKPQHAWAPTIAAISGRIQTLTDRNLSFEGRCSTLRFLVQSKLSFTLSLTVLRNSQLKTLRQLLQSMLWGSTKEGKFKVSLVAWDLLAAPTTDGGWACGICH</sequence>
<gene>
    <name evidence="1" type="ORF">R1sor_020490</name>
</gene>
<dbReference type="AlphaFoldDB" id="A0ABD3IFL4"/>
<name>A0ABD3IFL4_9MARC</name>
<dbReference type="PANTHER" id="PTHR33116:SF78">
    <property type="entry name" value="OS12G0587133 PROTEIN"/>
    <property type="match status" value="1"/>
</dbReference>